<dbReference type="EMBL" id="CACVBM020001058">
    <property type="protein sequence ID" value="CAA7027582.1"/>
    <property type="molecule type" value="Genomic_DNA"/>
</dbReference>
<evidence type="ECO:0000313" key="1">
    <source>
        <dbReference type="EMBL" id="CAA7027582.1"/>
    </source>
</evidence>
<protein>
    <submittedName>
        <fullName evidence="1">Uncharacterized protein</fullName>
    </submittedName>
</protein>
<reference evidence="1" key="1">
    <citation type="submission" date="2020-01" db="EMBL/GenBank/DDBJ databases">
        <authorList>
            <person name="Mishra B."/>
        </authorList>
    </citation>
    <scope>NUCLEOTIDE SEQUENCE [LARGE SCALE GENOMIC DNA]</scope>
</reference>
<organism evidence="1 2">
    <name type="scientific">Microthlaspi erraticum</name>
    <dbReference type="NCBI Taxonomy" id="1685480"/>
    <lineage>
        <taxon>Eukaryota</taxon>
        <taxon>Viridiplantae</taxon>
        <taxon>Streptophyta</taxon>
        <taxon>Embryophyta</taxon>
        <taxon>Tracheophyta</taxon>
        <taxon>Spermatophyta</taxon>
        <taxon>Magnoliopsida</taxon>
        <taxon>eudicotyledons</taxon>
        <taxon>Gunneridae</taxon>
        <taxon>Pentapetalae</taxon>
        <taxon>rosids</taxon>
        <taxon>malvids</taxon>
        <taxon>Brassicales</taxon>
        <taxon>Brassicaceae</taxon>
        <taxon>Coluteocarpeae</taxon>
        <taxon>Microthlaspi</taxon>
    </lineage>
</organism>
<proteinExistence type="predicted"/>
<name>A0A6D2IJ01_9BRAS</name>
<evidence type="ECO:0000313" key="2">
    <source>
        <dbReference type="Proteomes" id="UP000467841"/>
    </source>
</evidence>
<dbReference type="AlphaFoldDB" id="A0A6D2IJ01"/>
<dbReference type="Proteomes" id="UP000467841">
    <property type="component" value="Unassembled WGS sequence"/>
</dbReference>
<comment type="caution">
    <text evidence="1">The sequence shown here is derived from an EMBL/GenBank/DDBJ whole genome shotgun (WGS) entry which is preliminary data.</text>
</comment>
<sequence length="105" mass="11865">MVLKAGRAYIFCTCRSLSYIDVYYSKLTGSYRKGLLYAMFAEKGVAEANRFDRDAIETDVLEIWKSLFDVEAKEATPTLQAIKNGILSDLFQPIDDKLAAEPQQD</sequence>
<keyword evidence="2" id="KW-1185">Reference proteome</keyword>
<gene>
    <name evidence="1" type="ORF">MERR_LOCUS14817</name>
</gene>
<accession>A0A6D2IJ01</accession>